<proteinExistence type="predicted"/>
<dbReference type="EMBL" id="CAJOAZ010008249">
    <property type="protein sequence ID" value="CAF4180618.1"/>
    <property type="molecule type" value="Genomic_DNA"/>
</dbReference>
<accession>A0A819ZWY9</accession>
<feature type="non-terminal residue" evidence="1">
    <location>
        <position position="1"/>
    </location>
</feature>
<evidence type="ECO:0000313" key="2">
    <source>
        <dbReference type="Proteomes" id="UP000663844"/>
    </source>
</evidence>
<dbReference type="Proteomes" id="UP000663844">
    <property type="component" value="Unassembled WGS sequence"/>
</dbReference>
<reference evidence="1" key="1">
    <citation type="submission" date="2021-02" db="EMBL/GenBank/DDBJ databases">
        <authorList>
            <person name="Nowell W R."/>
        </authorList>
    </citation>
    <scope>NUCLEOTIDE SEQUENCE</scope>
</reference>
<organism evidence="1 2">
    <name type="scientific">Adineta steineri</name>
    <dbReference type="NCBI Taxonomy" id="433720"/>
    <lineage>
        <taxon>Eukaryota</taxon>
        <taxon>Metazoa</taxon>
        <taxon>Spiralia</taxon>
        <taxon>Gnathifera</taxon>
        <taxon>Rotifera</taxon>
        <taxon>Eurotatoria</taxon>
        <taxon>Bdelloidea</taxon>
        <taxon>Adinetida</taxon>
        <taxon>Adinetidae</taxon>
        <taxon>Adineta</taxon>
    </lineage>
</organism>
<evidence type="ECO:0000313" key="1">
    <source>
        <dbReference type="EMBL" id="CAF4180618.1"/>
    </source>
</evidence>
<protein>
    <submittedName>
        <fullName evidence="1">Uncharacterized protein</fullName>
    </submittedName>
</protein>
<sequence length="65" mass="7480">MVICLRLEIDDAFESDLETLKYIVYQAPFHDLTETLPSNTHIKDSPTIKTASIGQREPRELFVET</sequence>
<dbReference type="AlphaFoldDB" id="A0A819ZWY9"/>
<name>A0A819ZWY9_9BILA</name>
<comment type="caution">
    <text evidence="1">The sequence shown here is derived from an EMBL/GenBank/DDBJ whole genome shotgun (WGS) entry which is preliminary data.</text>
</comment>
<gene>
    <name evidence="1" type="ORF">OXD698_LOCUS39708</name>
</gene>